<keyword evidence="2 5" id="KW-0812">Transmembrane</keyword>
<evidence type="ECO:0000256" key="6">
    <source>
        <dbReference type="SAM" id="MobiDB-lite"/>
    </source>
</evidence>
<evidence type="ECO:0000256" key="5">
    <source>
        <dbReference type="PROSITE-ProRule" id="PRU00581"/>
    </source>
</evidence>
<dbReference type="EMBL" id="BT081054">
    <property type="protein sequence ID" value="ACO15478.1"/>
    <property type="molecule type" value="mRNA"/>
</dbReference>
<dbReference type="GO" id="GO:0016020">
    <property type="term" value="C:membrane"/>
    <property type="evidence" value="ECO:0007669"/>
    <property type="project" value="UniProtKB-SubCell"/>
</dbReference>
<evidence type="ECO:0000256" key="7">
    <source>
        <dbReference type="SAM" id="Phobius"/>
    </source>
</evidence>
<keyword evidence="4 5" id="KW-0472">Membrane</keyword>
<feature type="compositionally biased region" description="Polar residues" evidence="6">
    <location>
        <begin position="39"/>
        <end position="53"/>
    </location>
</feature>
<evidence type="ECO:0000256" key="4">
    <source>
        <dbReference type="ARBA" id="ARBA00023136"/>
    </source>
</evidence>
<evidence type="ECO:0000256" key="1">
    <source>
        <dbReference type="ARBA" id="ARBA00004141"/>
    </source>
</evidence>
<gene>
    <name evidence="9" type="primary">PLLP</name>
</gene>
<dbReference type="AlphaFoldDB" id="C1C2H5"/>
<feature type="transmembrane region" description="Helical" evidence="7">
    <location>
        <begin position="187"/>
        <end position="207"/>
    </location>
</feature>
<accession>C1C2H5</accession>
<feature type="domain" description="MARVEL" evidence="8">
    <location>
        <begin position="65"/>
        <end position="210"/>
    </location>
</feature>
<dbReference type="PANTHER" id="PTHR22776">
    <property type="entry name" value="MARVEL-CONTAINING POTENTIAL LIPID RAFT-ASSOCIATED PROTEIN"/>
    <property type="match status" value="1"/>
</dbReference>
<dbReference type="PANTHER" id="PTHR22776:SF97">
    <property type="entry name" value="RE01453P"/>
    <property type="match status" value="1"/>
</dbReference>
<name>C1C2H5_CALCM</name>
<sequence>MSYPPPAEPNNGNGPPPPGDYGYPASTPSTHSSAPPPSYDTTSIRVSTDPTPGTVDTQIQLDIGYFKSIPGILKLIQLGFGLLCMILSAPARGFGYLYRGIPHYIYGEGQNHWFLFVVVITFIITLLWTFFYFLQLKNSIKNNLPFSWLKLEYFYTMVATILYITAFIVIFEGFGNCPGQTVCDERIAAGSFAIFNTIAYGLGTFFLHQE</sequence>
<evidence type="ECO:0000256" key="2">
    <source>
        <dbReference type="ARBA" id="ARBA00022692"/>
    </source>
</evidence>
<feature type="region of interest" description="Disordered" evidence="6">
    <location>
        <begin position="1"/>
        <end position="53"/>
    </location>
</feature>
<feature type="transmembrane region" description="Helical" evidence="7">
    <location>
        <begin position="113"/>
        <end position="134"/>
    </location>
</feature>
<dbReference type="InterPro" id="IPR008253">
    <property type="entry name" value="Marvel"/>
</dbReference>
<feature type="transmembrane region" description="Helical" evidence="7">
    <location>
        <begin position="154"/>
        <end position="175"/>
    </location>
</feature>
<evidence type="ECO:0000259" key="8">
    <source>
        <dbReference type="PROSITE" id="PS51225"/>
    </source>
</evidence>
<dbReference type="Pfam" id="PF01284">
    <property type="entry name" value="MARVEL"/>
    <property type="match status" value="1"/>
</dbReference>
<feature type="compositionally biased region" description="Low complexity" evidence="6">
    <location>
        <begin position="20"/>
        <end position="33"/>
    </location>
</feature>
<feature type="compositionally biased region" description="Pro residues" evidence="6">
    <location>
        <begin position="1"/>
        <end position="19"/>
    </location>
</feature>
<comment type="subcellular location">
    <subcellularLocation>
        <location evidence="1">Membrane</location>
        <topology evidence="1">Multi-pass membrane protein</topology>
    </subcellularLocation>
</comment>
<organism evidence="9">
    <name type="scientific">Caligus clemensi</name>
    <name type="common">Sea louse</name>
    <dbReference type="NCBI Taxonomy" id="344056"/>
    <lineage>
        <taxon>Eukaryota</taxon>
        <taxon>Metazoa</taxon>
        <taxon>Ecdysozoa</taxon>
        <taxon>Arthropoda</taxon>
        <taxon>Crustacea</taxon>
        <taxon>Multicrustacea</taxon>
        <taxon>Hexanauplia</taxon>
        <taxon>Copepoda</taxon>
        <taxon>Siphonostomatoida</taxon>
        <taxon>Caligidae</taxon>
        <taxon>Caligus</taxon>
    </lineage>
</organism>
<evidence type="ECO:0000313" key="9">
    <source>
        <dbReference type="EMBL" id="ACO15478.1"/>
    </source>
</evidence>
<dbReference type="InterPro" id="IPR050578">
    <property type="entry name" value="MARVEL-CKLF_proteins"/>
</dbReference>
<keyword evidence="3 7" id="KW-1133">Transmembrane helix</keyword>
<reference evidence="9" key="1">
    <citation type="submission" date="2009-03" db="EMBL/GenBank/DDBJ databases">
        <title>Caligus clemensi ESTs and full-length cDNAs.</title>
        <authorList>
            <person name="Yasuike M."/>
            <person name="von Schalburg K."/>
            <person name="Cooper G."/>
            <person name="Leong J."/>
            <person name="Jones S.R.M."/>
            <person name="Koop B.F."/>
        </authorList>
    </citation>
    <scope>NUCLEOTIDE SEQUENCE</scope>
    <source>
        <tissue evidence="9">Whole</tissue>
    </source>
</reference>
<evidence type="ECO:0000256" key="3">
    <source>
        <dbReference type="ARBA" id="ARBA00022989"/>
    </source>
</evidence>
<feature type="transmembrane region" description="Helical" evidence="7">
    <location>
        <begin position="75"/>
        <end position="93"/>
    </location>
</feature>
<protein>
    <submittedName>
        <fullName evidence="9">Plasmolipin</fullName>
    </submittedName>
</protein>
<proteinExistence type="evidence at transcript level"/>
<dbReference type="PROSITE" id="PS51225">
    <property type="entry name" value="MARVEL"/>
    <property type="match status" value="1"/>
</dbReference>